<dbReference type="PANTHER" id="PTHR11560">
    <property type="entry name" value="39S RIBOSOMAL PROTEIN L10, MITOCHONDRIAL"/>
    <property type="match status" value="1"/>
</dbReference>
<evidence type="ECO:0000256" key="1">
    <source>
        <dbReference type="ARBA" id="ARBA00002633"/>
    </source>
</evidence>
<evidence type="ECO:0000256" key="4">
    <source>
        <dbReference type="ARBA" id="ARBA00023274"/>
    </source>
</evidence>
<dbReference type="InterPro" id="IPR001790">
    <property type="entry name" value="Ribosomal_uL10"/>
</dbReference>
<dbReference type="Proteomes" id="UP000298133">
    <property type="component" value="Unassembled WGS sequence"/>
</dbReference>
<dbReference type="CDD" id="cd05797">
    <property type="entry name" value="Ribosomal_L10"/>
    <property type="match status" value="1"/>
</dbReference>
<keyword evidence="4 6" id="KW-0687">Ribonucleoprotein</keyword>
<evidence type="ECO:0000313" key="8">
    <source>
        <dbReference type="Proteomes" id="UP000298133"/>
    </source>
</evidence>
<dbReference type="GO" id="GO:0015934">
    <property type="term" value="C:large ribosomal subunit"/>
    <property type="evidence" value="ECO:0007669"/>
    <property type="project" value="InterPro"/>
</dbReference>
<gene>
    <name evidence="6" type="primary">rplJ</name>
    <name evidence="7" type="ORF">E3W66_09945</name>
</gene>
<reference evidence="7 8" key="1">
    <citation type="submission" date="2019-03" db="EMBL/GenBank/DDBJ databases">
        <title>Draft genome of Gammaproteobacteria bacterium LSUCC0057, a member of the SAR92 clade.</title>
        <authorList>
            <person name="Lanclos V.C."/>
            <person name="Doiron C."/>
            <person name="Henson M.W."/>
            <person name="Thrash J.C."/>
        </authorList>
    </citation>
    <scope>NUCLEOTIDE SEQUENCE [LARGE SCALE GENOMIC DNA]</scope>
    <source>
        <strain evidence="7 8">LSUCC0057</strain>
    </source>
</reference>
<dbReference type="Gene3D" id="6.10.250.290">
    <property type="match status" value="1"/>
</dbReference>
<name>A0A4Y8UE66_9GAMM</name>
<dbReference type="AlphaFoldDB" id="A0A4Y8UE66"/>
<comment type="similarity">
    <text evidence="2 6">Belongs to the universal ribosomal protein uL10 family.</text>
</comment>
<protein>
    <recommendedName>
        <fullName evidence="5 6">Large ribosomal subunit protein uL10</fullName>
    </recommendedName>
</protein>
<comment type="subunit">
    <text evidence="6">Part of the ribosomal stalk of the 50S ribosomal subunit. The N-terminus interacts with L11 and the large rRNA to form the base of the stalk. The C-terminus forms an elongated spine to which L12 dimers bind in a sequential fashion forming a multimeric L10(L12)X complex.</text>
</comment>
<accession>A0A4Y8UE66</accession>
<evidence type="ECO:0000313" key="7">
    <source>
        <dbReference type="EMBL" id="TFH67126.1"/>
    </source>
</evidence>
<dbReference type="EMBL" id="SPIA01000006">
    <property type="protein sequence ID" value="TFH67126.1"/>
    <property type="molecule type" value="Genomic_DNA"/>
</dbReference>
<dbReference type="InterPro" id="IPR047865">
    <property type="entry name" value="Ribosomal_uL10_bac_type"/>
</dbReference>
<dbReference type="GO" id="GO:0070180">
    <property type="term" value="F:large ribosomal subunit rRNA binding"/>
    <property type="evidence" value="ECO:0007669"/>
    <property type="project" value="UniProtKB-UniRule"/>
</dbReference>
<evidence type="ECO:0000256" key="2">
    <source>
        <dbReference type="ARBA" id="ARBA00008889"/>
    </source>
</evidence>
<dbReference type="PROSITE" id="PS01109">
    <property type="entry name" value="RIBOSOMAL_L10"/>
    <property type="match status" value="1"/>
</dbReference>
<organism evidence="7 8">
    <name type="scientific">Gammaproteobacteria bacterium LSUCC0057</name>
    <dbReference type="NCBI Taxonomy" id="2559237"/>
    <lineage>
        <taxon>Bacteria</taxon>
        <taxon>Pseudomonadati</taxon>
        <taxon>Pseudomonadota</taxon>
        <taxon>Gammaproteobacteria</taxon>
        <taxon>Cellvibrionales</taxon>
        <taxon>Porticoccaceae</taxon>
        <taxon>SAR92 clade</taxon>
    </lineage>
</organism>
<dbReference type="GO" id="GO:0003735">
    <property type="term" value="F:structural constituent of ribosome"/>
    <property type="evidence" value="ECO:0007669"/>
    <property type="project" value="InterPro"/>
</dbReference>
<comment type="caution">
    <text evidence="7">The sequence shown here is derived from an EMBL/GenBank/DDBJ whole genome shotgun (WGS) entry which is preliminary data.</text>
</comment>
<dbReference type="SUPFAM" id="SSF160369">
    <property type="entry name" value="Ribosomal protein L10-like"/>
    <property type="match status" value="1"/>
</dbReference>
<keyword evidence="8" id="KW-1185">Reference proteome</keyword>
<evidence type="ECO:0000256" key="6">
    <source>
        <dbReference type="HAMAP-Rule" id="MF_00362"/>
    </source>
</evidence>
<dbReference type="InterPro" id="IPR002363">
    <property type="entry name" value="Ribosomal_uL10_CS_bac"/>
</dbReference>
<dbReference type="InterPro" id="IPR022973">
    <property type="entry name" value="Ribosomal_uL10_bac"/>
</dbReference>
<comment type="function">
    <text evidence="1 6">Forms part of the ribosomal stalk, playing a central role in the interaction of the ribosome with GTP-bound translation factors.</text>
</comment>
<dbReference type="Pfam" id="PF00466">
    <property type="entry name" value="Ribosomal_L10"/>
    <property type="match status" value="1"/>
</dbReference>
<dbReference type="OrthoDB" id="9808307at2"/>
<dbReference type="GO" id="GO:0006412">
    <property type="term" value="P:translation"/>
    <property type="evidence" value="ECO:0007669"/>
    <property type="project" value="UniProtKB-UniRule"/>
</dbReference>
<evidence type="ECO:0000256" key="5">
    <source>
        <dbReference type="ARBA" id="ARBA00035202"/>
    </source>
</evidence>
<sequence length="177" mass="18934">MALNLDDKKAIVAEVNETAAKALSLVIADARGVDVTNLNALRAQARDENVQLRVVRNTLAKRAFADTDYACVEKVLVGPSLFAFSMEDPGAAARLLKDFAKKNEAFEIKALSVSGELLESSQIDMLANLPTLHQALGMLANVTLAPVTKLARTLNEFPSQITRAVAAVSDKKKAEAA</sequence>
<evidence type="ECO:0000256" key="3">
    <source>
        <dbReference type="ARBA" id="ARBA00022980"/>
    </source>
</evidence>
<proteinExistence type="inferred from homology"/>
<dbReference type="NCBIfam" id="NF000955">
    <property type="entry name" value="PRK00099.1-1"/>
    <property type="match status" value="1"/>
</dbReference>
<keyword evidence="6" id="KW-0694">RNA-binding</keyword>
<dbReference type="HAMAP" id="MF_00362">
    <property type="entry name" value="Ribosomal_uL10"/>
    <property type="match status" value="1"/>
</dbReference>
<keyword evidence="6" id="KW-0699">rRNA-binding</keyword>
<dbReference type="InterPro" id="IPR043141">
    <property type="entry name" value="Ribosomal_uL10-like_sf"/>
</dbReference>
<keyword evidence="3 6" id="KW-0689">Ribosomal protein</keyword>
<dbReference type="Gene3D" id="3.30.70.1730">
    <property type="match status" value="1"/>
</dbReference>